<evidence type="ECO:0000256" key="3">
    <source>
        <dbReference type="ARBA" id="ARBA00022989"/>
    </source>
</evidence>
<dbReference type="PANTHER" id="PTHR31465:SF34">
    <property type="entry name" value="DOMAIN PROTEIN, PUTATIVE (AFU_ORTHOLOGUE AFUA_3G00480)-RELATED"/>
    <property type="match status" value="1"/>
</dbReference>
<feature type="transmembrane region" description="Helical" evidence="5">
    <location>
        <begin position="119"/>
        <end position="141"/>
    </location>
</feature>
<dbReference type="GeneID" id="63778611"/>
<dbReference type="AlphaFoldDB" id="A0A1Y2DKD4"/>
<dbReference type="InterPro" id="IPR007568">
    <property type="entry name" value="RTA1"/>
</dbReference>
<evidence type="ECO:0000256" key="2">
    <source>
        <dbReference type="ARBA" id="ARBA00022692"/>
    </source>
</evidence>
<dbReference type="InParanoid" id="A0A1Y2DKD4"/>
<keyword evidence="3 5" id="KW-1133">Transmembrane helix</keyword>
<dbReference type="Proteomes" id="UP000193689">
    <property type="component" value="Unassembled WGS sequence"/>
</dbReference>
<evidence type="ECO:0000256" key="5">
    <source>
        <dbReference type="SAM" id="Phobius"/>
    </source>
</evidence>
<keyword evidence="2 5" id="KW-0812">Transmembrane</keyword>
<dbReference type="Pfam" id="PF04479">
    <property type="entry name" value="RTA1"/>
    <property type="match status" value="1"/>
</dbReference>
<feature type="transmembrane region" description="Helical" evidence="5">
    <location>
        <begin position="70"/>
        <end position="90"/>
    </location>
</feature>
<comment type="caution">
    <text evidence="6">The sequence shown here is derived from an EMBL/GenBank/DDBJ whole genome shotgun (WGS) entry which is preliminary data.</text>
</comment>
<dbReference type="PANTHER" id="PTHR31465">
    <property type="entry name" value="PROTEIN RTA1-RELATED"/>
    <property type="match status" value="1"/>
</dbReference>
<protein>
    <recommendedName>
        <fullName evidence="8">RTA1 like protein-domain-containing protein</fullName>
    </recommendedName>
</protein>
<dbReference type="RefSeq" id="XP_040712213.1">
    <property type="nucleotide sequence ID" value="XM_040862399.1"/>
</dbReference>
<evidence type="ECO:0000256" key="4">
    <source>
        <dbReference type="ARBA" id="ARBA00023136"/>
    </source>
</evidence>
<comment type="subcellular location">
    <subcellularLocation>
        <location evidence="1">Membrane</location>
        <topology evidence="1">Multi-pass membrane protein</topology>
    </subcellularLocation>
</comment>
<organism evidence="6 7">
    <name type="scientific">Pseudomassariella vexata</name>
    <dbReference type="NCBI Taxonomy" id="1141098"/>
    <lineage>
        <taxon>Eukaryota</taxon>
        <taxon>Fungi</taxon>
        <taxon>Dikarya</taxon>
        <taxon>Ascomycota</taxon>
        <taxon>Pezizomycotina</taxon>
        <taxon>Sordariomycetes</taxon>
        <taxon>Xylariomycetidae</taxon>
        <taxon>Amphisphaeriales</taxon>
        <taxon>Pseudomassariaceae</taxon>
        <taxon>Pseudomassariella</taxon>
    </lineage>
</organism>
<evidence type="ECO:0000313" key="6">
    <source>
        <dbReference type="EMBL" id="ORY59639.1"/>
    </source>
</evidence>
<proteinExistence type="predicted"/>
<sequence length="345" mass="38644">MAETGEAIWGSLYVYAPNKGAPIFFTIAYAISAIFHRLTGLHPFCAVLFTIGYATREYGAYNYIYSPTNGVPLGLFMVSQICVFIGPPFLELANYHVLSRVFYYMPYASPLSPGRVTTFFGSIMFLVEGLNAAGVALSSNAKAKEAPKKSGHSLVLVALALQVFVIFVFVYFSVTFHRRCIKARVPGKAKAVNSTLITLYMSMTLIFVRCIYRLVENAMGTMNVDLRNIEALKKLSPLLRYVVFFYIFKESLMLINSVLWNVRHPGPELPQDHHIYLAPDGTEVEGEVDANEHRPLLLKVANAMMFGLLFRNNKPNSHAQSQELDEYPHVNGYKECGDRNRGHAS</sequence>
<evidence type="ECO:0000313" key="7">
    <source>
        <dbReference type="Proteomes" id="UP000193689"/>
    </source>
</evidence>
<gene>
    <name evidence="6" type="ORF">BCR38DRAFT_460309</name>
</gene>
<feature type="transmembrane region" description="Helical" evidence="5">
    <location>
        <begin position="194"/>
        <end position="212"/>
    </location>
</feature>
<reference evidence="6 7" key="1">
    <citation type="submission" date="2016-07" db="EMBL/GenBank/DDBJ databases">
        <title>Pervasive Adenine N6-methylation of Active Genes in Fungi.</title>
        <authorList>
            <consortium name="DOE Joint Genome Institute"/>
            <person name="Mondo S.J."/>
            <person name="Dannebaum R.O."/>
            <person name="Kuo R.C."/>
            <person name="Labutti K."/>
            <person name="Haridas S."/>
            <person name="Kuo A."/>
            <person name="Salamov A."/>
            <person name="Ahrendt S.R."/>
            <person name="Lipzen A."/>
            <person name="Sullivan W."/>
            <person name="Andreopoulos W.B."/>
            <person name="Clum A."/>
            <person name="Lindquist E."/>
            <person name="Daum C."/>
            <person name="Ramamoorthy G.K."/>
            <person name="Gryganskyi A."/>
            <person name="Culley D."/>
            <person name="Magnuson J.K."/>
            <person name="James T.Y."/>
            <person name="O'Malley M.A."/>
            <person name="Stajich J.E."/>
            <person name="Spatafora J.W."/>
            <person name="Visel A."/>
            <person name="Grigoriev I.V."/>
        </authorList>
    </citation>
    <scope>NUCLEOTIDE SEQUENCE [LARGE SCALE GENOMIC DNA]</scope>
    <source>
        <strain evidence="6 7">CBS 129021</strain>
    </source>
</reference>
<dbReference type="GO" id="GO:0016020">
    <property type="term" value="C:membrane"/>
    <property type="evidence" value="ECO:0007669"/>
    <property type="project" value="UniProtKB-SubCell"/>
</dbReference>
<feature type="transmembrane region" description="Helical" evidence="5">
    <location>
        <begin position="23"/>
        <end position="49"/>
    </location>
</feature>
<keyword evidence="4 5" id="KW-0472">Membrane</keyword>
<dbReference type="OrthoDB" id="3358017at2759"/>
<accession>A0A1Y2DKD4</accession>
<keyword evidence="7" id="KW-1185">Reference proteome</keyword>
<dbReference type="EMBL" id="MCFJ01000013">
    <property type="protein sequence ID" value="ORY59639.1"/>
    <property type="molecule type" value="Genomic_DNA"/>
</dbReference>
<dbReference type="STRING" id="1141098.A0A1Y2DKD4"/>
<feature type="transmembrane region" description="Helical" evidence="5">
    <location>
        <begin position="153"/>
        <end position="174"/>
    </location>
</feature>
<name>A0A1Y2DKD4_9PEZI</name>
<evidence type="ECO:0008006" key="8">
    <source>
        <dbReference type="Google" id="ProtNLM"/>
    </source>
</evidence>
<evidence type="ECO:0000256" key="1">
    <source>
        <dbReference type="ARBA" id="ARBA00004141"/>
    </source>
</evidence>